<reference evidence="9" key="1">
    <citation type="submission" date="2019-02" db="EMBL/GenBank/DDBJ databases">
        <title>Draft genome sequence of Enterococcus sp. Gos25-1.</title>
        <authorList>
            <person name="Tanaka N."/>
            <person name="Shiwa Y."/>
            <person name="Fujita N."/>
        </authorList>
    </citation>
    <scope>NUCLEOTIDE SEQUENCE [LARGE SCALE GENOMIC DNA]</scope>
    <source>
        <strain evidence="9">Gos25-1</strain>
    </source>
</reference>
<keyword evidence="4" id="KW-0479">Metal-binding</keyword>
<dbReference type="InterPro" id="IPR007197">
    <property type="entry name" value="rSAM"/>
</dbReference>
<dbReference type="AlphaFoldDB" id="A0A4P5PC23"/>
<dbReference type="InterPro" id="IPR012839">
    <property type="entry name" value="Organic_radical_activase"/>
</dbReference>
<dbReference type="NCBIfam" id="TIGR02494">
    <property type="entry name" value="PFLE_PFLC"/>
    <property type="match status" value="1"/>
</dbReference>
<keyword evidence="3" id="KW-0949">S-adenosyl-L-methionine</keyword>
<dbReference type="RefSeq" id="WP_146623992.1">
    <property type="nucleotide sequence ID" value="NZ_BJCC01000034.1"/>
</dbReference>
<keyword evidence="9" id="KW-1185">Reference proteome</keyword>
<dbReference type="InterPro" id="IPR034457">
    <property type="entry name" value="Organic_radical-activating"/>
</dbReference>
<keyword evidence="2" id="KW-0004">4Fe-4S</keyword>
<organism evidence="8 9">
    <name type="scientific">Enterococcus florum</name>
    <dbReference type="NCBI Taxonomy" id="2480627"/>
    <lineage>
        <taxon>Bacteria</taxon>
        <taxon>Bacillati</taxon>
        <taxon>Bacillota</taxon>
        <taxon>Bacilli</taxon>
        <taxon>Lactobacillales</taxon>
        <taxon>Enterococcaceae</taxon>
        <taxon>Enterococcus</taxon>
    </lineage>
</organism>
<dbReference type="EMBL" id="BJCC01000034">
    <property type="protein sequence ID" value="GCF95620.1"/>
    <property type="molecule type" value="Genomic_DNA"/>
</dbReference>
<dbReference type="SFLD" id="SFLDS00029">
    <property type="entry name" value="Radical_SAM"/>
    <property type="match status" value="1"/>
</dbReference>
<keyword evidence="5" id="KW-0408">Iron</keyword>
<dbReference type="InterPro" id="IPR013785">
    <property type="entry name" value="Aldolase_TIM"/>
</dbReference>
<comment type="cofactor">
    <cofactor evidence="1">
        <name>[4Fe-4S] cluster</name>
        <dbReference type="ChEBI" id="CHEBI:49883"/>
    </cofactor>
</comment>
<dbReference type="PIRSF" id="PIRSF000371">
    <property type="entry name" value="PFL_act_enz"/>
    <property type="match status" value="1"/>
</dbReference>
<dbReference type="GO" id="GO:0016491">
    <property type="term" value="F:oxidoreductase activity"/>
    <property type="evidence" value="ECO:0007669"/>
    <property type="project" value="InterPro"/>
</dbReference>
<protein>
    <submittedName>
        <fullName evidence="8">Pyruvate formate lyase-activating protein</fullName>
    </submittedName>
</protein>
<feature type="domain" description="Radical SAM core" evidence="7">
    <location>
        <begin position="14"/>
        <end position="242"/>
    </location>
</feature>
<dbReference type="CDD" id="cd01335">
    <property type="entry name" value="Radical_SAM"/>
    <property type="match status" value="1"/>
</dbReference>
<dbReference type="InterPro" id="IPR058240">
    <property type="entry name" value="rSAM_sf"/>
</dbReference>
<dbReference type="Proteomes" id="UP000290567">
    <property type="component" value="Unassembled WGS sequence"/>
</dbReference>
<evidence type="ECO:0000256" key="2">
    <source>
        <dbReference type="ARBA" id="ARBA00022485"/>
    </source>
</evidence>
<evidence type="ECO:0000256" key="3">
    <source>
        <dbReference type="ARBA" id="ARBA00022691"/>
    </source>
</evidence>
<dbReference type="OrthoDB" id="9782387at2"/>
<dbReference type="PANTHER" id="PTHR30352">
    <property type="entry name" value="PYRUVATE FORMATE-LYASE-ACTIVATING ENZYME"/>
    <property type="match status" value="1"/>
</dbReference>
<evidence type="ECO:0000256" key="4">
    <source>
        <dbReference type="ARBA" id="ARBA00022723"/>
    </source>
</evidence>
<keyword evidence="8" id="KW-0670">Pyruvate</keyword>
<dbReference type="GO" id="GO:0016829">
    <property type="term" value="F:lyase activity"/>
    <property type="evidence" value="ECO:0007669"/>
    <property type="project" value="UniProtKB-KW"/>
</dbReference>
<dbReference type="PANTHER" id="PTHR30352:SF4">
    <property type="entry name" value="PYRUVATE FORMATE-LYASE 2-ACTIVATING ENZYME"/>
    <property type="match status" value="1"/>
</dbReference>
<evidence type="ECO:0000259" key="7">
    <source>
        <dbReference type="PROSITE" id="PS51918"/>
    </source>
</evidence>
<accession>A0A4P5PC23</accession>
<keyword evidence="6" id="KW-0411">Iron-sulfur</keyword>
<evidence type="ECO:0000313" key="9">
    <source>
        <dbReference type="Proteomes" id="UP000290567"/>
    </source>
</evidence>
<gene>
    <name evidence="8" type="primary">pflA-1</name>
    <name evidence="8" type="ORF">NRIC_35110</name>
</gene>
<dbReference type="SFLD" id="SFLDG01066">
    <property type="entry name" value="organic_radical-activating_enz"/>
    <property type="match status" value="1"/>
</dbReference>
<evidence type="ECO:0000313" key="8">
    <source>
        <dbReference type="EMBL" id="GCF95620.1"/>
    </source>
</evidence>
<dbReference type="Pfam" id="PF04055">
    <property type="entry name" value="Radical_SAM"/>
    <property type="match status" value="1"/>
</dbReference>
<evidence type="ECO:0000256" key="6">
    <source>
        <dbReference type="ARBA" id="ARBA00023014"/>
    </source>
</evidence>
<comment type="caution">
    <text evidence="8">The sequence shown here is derived from an EMBL/GenBank/DDBJ whole genome shotgun (WGS) entry which is preliminary data.</text>
</comment>
<proteinExistence type="predicted"/>
<evidence type="ECO:0000256" key="5">
    <source>
        <dbReference type="ARBA" id="ARBA00023004"/>
    </source>
</evidence>
<dbReference type="PROSITE" id="PS51918">
    <property type="entry name" value="RADICAL_SAM"/>
    <property type="match status" value="1"/>
</dbReference>
<evidence type="ECO:0000256" key="1">
    <source>
        <dbReference type="ARBA" id="ARBA00001966"/>
    </source>
</evidence>
<dbReference type="Gene3D" id="3.20.20.70">
    <property type="entry name" value="Aldolase class I"/>
    <property type="match status" value="1"/>
</dbReference>
<name>A0A4P5PC23_9ENTE</name>
<dbReference type="GO" id="GO:0046872">
    <property type="term" value="F:metal ion binding"/>
    <property type="evidence" value="ECO:0007669"/>
    <property type="project" value="UniProtKB-KW"/>
</dbReference>
<keyword evidence="8" id="KW-0456">Lyase</keyword>
<sequence>MQGTILRIEQGALHDGEGMRTVIYLKGCPLRCAWCSTPESQEIDLEREYGMRMTVDEVIDEIEKDSVLHFHSNGGVTISGGEALLQADFVREVLKRSKYLGINTAIESSFCVPYEALQKVAEYLDVVFVDVKMLTKEKHREWTGHSNQLILKNIQRFARDFKQCEIRIRVPVIPTINMDRLELLRIACFACDLDRLATLELLPYHKYGLPSYRKLGREYPLPEIASPEPEEMYHLANYLAQTVPHLPVITCGKTFIY</sequence>
<dbReference type="GO" id="GO:0051539">
    <property type="term" value="F:4 iron, 4 sulfur cluster binding"/>
    <property type="evidence" value="ECO:0007669"/>
    <property type="project" value="UniProtKB-KW"/>
</dbReference>
<dbReference type="SUPFAM" id="SSF102114">
    <property type="entry name" value="Radical SAM enzymes"/>
    <property type="match status" value="1"/>
</dbReference>